<keyword evidence="2" id="KW-0749">Sporulation</keyword>
<dbReference type="Pfam" id="PF04545">
    <property type="entry name" value="Sigma70_r4"/>
    <property type="match status" value="1"/>
</dbReference>
<evidence type="ECO:0000313" key="10">
    <source>
        <dbReference type="Proteomes" id="UP001205063"/>
    </source>
</evidence>
<dbReference type="Pfam" id="PF04542">
    <property type="entry name" value="Sigma70_r2"/>
    <property type="match status" value="1"/>
</dbReference>
<dbReference type="EMBL" id="JANGAB010000002">
    <property type="protein sequence ID" value="MCQ4949211.1"/>
    <property type="molecule type" value="Genomic_DNA"/>
</dbReference>
<evidence type="ECO:0000256" key="5">
    <source>
        <dbReference type="ARBA" id="ARBA00023125"/>
    </source>
</evidence>
<reference evidence="9" key="1">
    <citation type="submission" date="2022-06" db="EMBL/GenBank/DDBJ databases">
        <title>Isolation of gut microbiota from human fecal samples.</title>
        <authorList>
            <person name="Pamer E.G."/>
            <person name="Barat B."/>
            <person name="Waligurski E."/>
            <person name="Medina S."/>
            <person name="Paddock L."/>
            <person name="Mostad J."/>
        </authorList>
    </citation>
    <scope>NUCLEOTIDE SEQUENCE</scope>
    <source>
        <strain evidence="9">DFI.7.96</strain>
    </source>
</reference>
<dbReference type="InterPro" id="IPR007624">
    <property type="entry name" value="RNA_pol_sigma70_r3"/>
</dbReference>
<dbReference type="InterPro" id="IPR001387">
    <property type="entry name" value="Cro/C1-type_HTH"/>
</dbReference>
<dbReference type="PIRSF" id="PIRSF000770">
    <property type="entry name" value="RNA_pol_sigma-SigE/K"/>
    <property type="match status" value="1"/>
</dbReference>
<evidence type="ECO:0000256" key="7">
    <source>
        <dbReference type="RuleBase" id="RU362124"/>
    </source>
</evidence>
<comment type="function">
    <text evidence="7">Sigma factors are initiation factors that promote the attachment of RNA polymerase to specific initiation sites and are then released.</text>
</comment>
<keyword evidence="4 7" id="KW-0731">Sigma factor</keyword>
<evidence type="ECO:0000256" key="2">
    <source>
        <dbReference type="ARBA" id="ARBA00022969"/>
    </source>
</evidence>
<dbReference type="Gene3D" id="1.10.10.10">
    <property type="entry name" value="Winged helix-like DNA-binding domain superfamily/Winged helix DNA-binding domain"/>
    <property type="match status" value="2"/>
</dbReference>
<keyword evidence="3 7" id="KW-0805">Transcription regulation</keyword>
<accession>A0AAW5K886</accession>
<evidence type="ECO:0000313" key="9">
    <source>
        <dbReference type="EMBL" id="MCQ4949211.1"/>
    </source>
</evidence>
<dbReference type="PANTHER" id="PTHR30603">
    <property type="entry name" value="RNA POLYMERASE SIGMA FACTOR RPO"/>
    <property type="match status" value="1"/>
</dbReference>
<organism evidence="9 10">
    <name type="scientific">Bittarella massiliensis</name>
    <name type="common">ex Durand et al. 2017</name>
    <dbReference type="NCBI Taxonomy" id="1720313"/>
    <lineage>
        <taxon>Bacteria</taxon>
        <taxon>Bacillati</taxon>
        <taxon>Bacillota</taxon>
        <taxon>Clostridia</taxon>
        <taxon>Eubacteriales</taxon>
        <taxon>Oscillospiraceae</taxon>
        <taxon>Bittarella (ex Durand et al. 2017)</taxon>
    </lineage>
</organism>
<dbReference type="InterPro" id="IPR050239">
    <property type="entry name" value="Sigma-70_RNA_pol_init_factors"/>
</dbReference>
<proteinExistence type="inferred from homology"/>
<sequence length="257" mass="28880">MYSGKVEICGVNTAQLKVLKEAENQELIRRYRESGSQSAREQLISGNLRLVLSVIKRFSSRGENLDDLFQVGCIGLIKAIDNFDTSHQVRFSTYAVPMIIGEIRRYLRDNNPIRVSRSLRDVAYKAMKAKEAFIAEHRREPTTTELAAALGMEVSDVVIALEAIVDPVSLYEPMYQDGGDMLFVIDQVGDYSDAADWQSEISMRSAIQALSEREKKIISLRFLGGKTQMEVAEEIGISQAQISRLEKAALEKIKKEL</sequence>
<dbReference type="PROSITE" id="PS00715">
    <property type="entry name" value="SIGMA70_1"/>
    <property type="match status" value="1"/>
</dbReference>
<keyword evidence="6 7" id="KW-0804">Transcription</keyword>
<dbReference type="GO" id="GO:0016987">
    <property type="term" value="F:sigma factor activity"/>
    <property type="evidence" value="ECO:0007669"/>
    <property type="project" value="UniProtKB-KW"/>
</dbReference>
<evidence type="ECO:0000256" key="3">
    <source>
        <dbReference type="ARBA" id="ARBA00023015"/>
    </source>
</evidence>
<dbReference type="InterPro" id="IPR013325">
    <property type="entry name" value="RNA_pol_sigma_r2"/>
</dbReference>
<dbReference type="InterPro" id="IPR036388">
    <property type="entry name" value="WH-like_DNA-bd_sf"/>
</dbReference>
<dbReference type="InterPro" id="IPR014284">
    <property type="entry name" value="RNA_pol_sigma-70_dom"/>
</dbReference>
<dbReference type="Proteomes" id="UP001205063">
    <property type="component" value="Unassembled WGS sequence"/>
</dbReference>
<dbReference type="GO" id="GO:0003677">
    <property type="term" value="F:DNA binding"/>
    <property type="evidence" value="ECO:0007669"/>
    <property type="project" value="UniProtKB-KW"/>
</dbReference>
<dbReference type="AlphaFoldDB" id="A0AAW5K886"/>
<dbReference type="Pfam" id="PF04539">
    <property type="entry name" value="Sigma70_r3"/>
    <property type="match status" value="1"/>
</dbReference>
<dbReference type="GO" id="GO:0030435">
    <property type="term" value="P:sporulation resulting in formation of a cellular spore"/>
    <property type="evidence" value="ECO:0007669"/>
    <property type="project" value="UniProtKB-KW"/>
</dbReference>
<keyword evidence="5 7" id="KW-0238">DNA-binding</keyword>
<name>A0AAW5K886_9FIRM</name>
<dbReference type="PROSITE" id="PS00716">
    <property type="entry name" value="SIGMA70_2"/>
    <property type="match status" value="1"/>
</dbReference>
<dbReference type="NCBIfam" id="TIGR02980">
    <property type="entry name" value="SigBFG"/>
    <property type="match status" value="1"/>
</dbReference>
<dbReference type="InterPro" id="IPR014322">
    <property type="entry name" value="RNA_pol_sigma-B/F/G"/>
</dbReference>
<dbReference type="SUPFAM" id="SSF88659">
    <property type="entry name" value="Sigma3 and sigma4 domains of RNA polymerase sigma factors"/>
    <property type="match status" value="2"/>
</dbReference>
<dbReference type="InterPro" id="IPR007627">
    <property type="entry name" value="RNA_pol_sigma70_r2"/>
</dbReference>
<comment type="similarity">
    <text evidence="1 7">Belongs to the sigma-70 factor family.</text>
</comment>
<evidence type="ECO:0000256" key="4">
    <source>
        <dbReference type="ARBA" id="ARBA00023082"/>
    </source>
</evidence>
<dbReference type="InterPro" id="IPR000943">
    <property type="entry name" value="RNA_pol_sigma70"/>
</dbReference>
<protein>
    <recommendedName>
        <fullName evidence="7">RNA polymerase sigma factor</fullName>
    </recommendedName>
</protein>
<dbReference type="InterPro" id="IPR007630">
    <property type="entry name" value="RNA_pol_sigma70_r4"/>
</dbReference>
<dbReference type="NCBIfam" id="TIGR02937">
    <property type="entry name" value="sigma70-ECF"/>
    <property type="match status" value="1"/>
</dbReference>
<dbReference type="NCBIfam" id="NF006071">
    <property type="entry name" value="PRK08215.1"/>
    <property type="match status" value="1"/>
</dbReference>
<evidence type="ECO:0000256" key="6">
    <source>
        <dbReference type="ARBA" id="ARBA00023163"/>
    </source>
</evidence>
<dbReference type="PROSITE" id="PS50943">
    <property type="entry name" value="HTH_CROC1"/>
    <property type="match status" value="1"/>
</dbReference>
<dbReference type="PANTHER" id="PTHR30603:SF17">
    <property type="entry name" value="RNA POLYMERASE SIGMA-G FACTOR"/>
    <property type="match status" value="1"/>
</dbReference>
<dbReference type="PRINTS" id="PR00046">
    <property type="entry name" value="SIGMA70FCT"/>
</dbReference>
<dbReference type="InterPro" id="IPR013324">
    <property type="entry name" value="RNA_pol_sigma_r3/r4-like"/>
</dbReference>
<feature type="domain" description="HTH cro/C1-type" evidence="8">
    <location>
        <begin position="225"/>
        <end position="247"/>
    </location>
</feature>
<dbReference type="SUPFAM" id="SSF88946">
    <property type="entry name" value="Sigma2 domain of RNA polymerase sigma factors"/>
    <property type="match status" value="1"/>
</dbReference>
<dbReference type="Gene3D" id="1.20.120.1810">
    <property type="match status" value="1"/>
</dbReference>
<evidence type="ECO:0000259" key="8">
    <source>
        <dbReference type="PROSITE" id="PS50943"/>
    </source>
</evidence>
<dbReference type="GO" id="GO:0006352">
    <property type="term" value="P:DNA-templated transcription initiation"/>
    <property type="evidence" value="ECO:0007669"/>
    <property type="project" value="InterPro"/>
</dbReference>
<comment type="caution">
    <text evidence="9">The sequence shown here is derived from an EMBL/GenBank/DDBJ whole genome shotgun (WGS) entry which is preliminary data.</text>
</comment>
<dbReference type="CDD" id="cd06171">
    <property type="entry name" value="Sigma70_r4"/>
    <property type="match status" value="1"/>
</dbReference>
<dbReference type="RefSeq" id="WP_185916224.1">
    <property type="nucleotide sequence ID" value="NZ_JACMSD010000005.1"/>
</dbReference>
<evidence type="ECO:0000256" key="1">
    <source>
        <dbReference type="ARBA" id="ARBA00007788"/>
    </source>
</evidence>
<gene>
    <name evidence="9" type="primary">sigG</name>
    <name evidence="9" type="ORF">NE646_05965</name>
</gene>